<evidence type="ECO:0000256" key="1">
    <source>
        <dbReference type="SAM" id="MobiDB-lite"/>
    </source>
</evidence>
<proteinExistence type="predicted"/>
<dbReference type="PANTHER" id="PTHR28467:SF1">
    <property type="entry name" value="PAXIP1-ASSOCIATED GLUTAMATE-RICH PROTEIN 1"/>
    <property type="match status" value="1"/>
</dbReference>
<sequence length="137" mass="15737">MEDWHVSGSDGEDASDYQPDPTTIVKLYNLINSGELPPLQTFIHPRDKLQTKELQVKQESPALLKSESIETKTSPSEPNEFDFDSQSTASVKRFTPKRTPNRPQQKKVARMDKVCSNILKYKKLDEEQMQKENKETP</sequence>
<dbReference type="HOGENOM" id="CLU_1864428_0_0_1"/>
<feature type="region of interest" description="Disordered" evidence="1">
    <location>
        <begin position="1"/>
        <end position="20"/>
    </location>
</feature>
<protein>
    <submittedName>
        <fullName evidence="2">PAXIP1-associated glutamate-rich protein 1</fullName>
    </submittedName>
</protein>
<gene>
    <name evidence="2" type="primary">LOC100182426</name>
</gene>
<dbReference type="InterPro" id="IPR028213">
    <property type="entry name" value="PA1"/>
</dbReference>
<keyword evidence="3" id="KW-1185">Reference proteome</keyword>
<dbReference type="PANTHER" id="PTHR28467">
    <property type="entry name" value="PAXIP1-ASSOCIATED GLUTAMATE-RICH PROTEIN 1"/>
    <property type="match status" value="1"/>
</dbReference>
<organism evidence="2 3">
    <name type="scientific">Ciona intestinalis</name>
    <name type="common">Transparent sea squirt</name>
    <name type="synonym">Ascidia intestinalis</name>
    <dbReference type="NCBI Taxonomy" id="7719"/>
    <lineage>
        <taxon>Eukaryota</taxon>
        <taxon>Metazoa</taxon>
        <taxon>Chordata</taxon>
        <taxon>Tunicata</taxon>
        <taxon>Ascidiacea</taxon>
        <taxon>Phlebobranchia</taxon>
        <taxon>Cionidae</taxon>
        <taxon>Ciona</taxon>
    </lineage>
</organism>
<dbReference type="Ensembl" id="ENSCINT00000035626.1">
    <property type="protein sequence ID" value="ENSCINP00000030108.1"/>
    <property type="gene ID" value="ENSCING00000019632.1"/>
</dbReference>
<evidence type="ECO:0000313" key="3">
    <source>
        <dbReference type="Proteomes" id="UP000008144"/>
    </source>
</evidence>
<reference evidence="2" key="3">
    <citation type="submission" date="2025-09" db="UniProtKB">
        <authorList>
            <consortium name="Ensembl"/>
        </authorList>
    </citation>
    <scope>IDENTIFICATION</scope>
</reference>
<dbReference type="InParanoid" id="H2XKC6"/>
<dbReference type="Pfam" id="PF15364">
    <property type="entry name" value="PAXIP1_C"/>
    <property type="match status" value="1"/>
</dbReference>
<dbReference type="STRING" id="7719.ENSCINP00000030108"/>
<feature type="region of interest" description="Disordered" evidence="1">
    <location>
        <begin position="56"/>
        <end position="112"/>
    </location>
</feature>
<accession>H2XKC6</accession>
<reference evidence="3" key="1">
    <citation type="journal article" date="2002" name="Science">
        <title>The draft genome of Ciona intestinalis: insights into chordate and vertebrate origins.</title>
        <authorList>
            <person name="Dehal P."/>
            <person name="Satou Y."/>
            <person name="Campbell R.K."/>
            <person name="Chapman J."/>
            <person name="Degnan B."/>
            <person name="De Tomaso A."/>
            <person name="Davidson B."/>
            <person name="Di Gregorio A."/>
            <person name="Gelpke M."/>
            <person name="Goodstein D.M."/>
            <person name="Harafuji N."/>
            <person name="Hastings K.E."/>
            <person name="Ho I."/>
            <person name="Hotta K."/>
            <person name="Huang W."/>
            <person name="Kawashima T."/>
            <person name="Lemaire P."/>
            <person name="Martinez D."/>
            <person name="Meinertzhagen I.A."/>
            <person name="Necula S."/>
            <person name="Nonaka M."/>
            <person name="Putnam N."/>
            <person name="Rash S."/>
            <person name="Saiga H."/>
            <person name="Satake M."/>
            <person name="Terry A."/>
            <person name="Yamada L."/>
            <person name="Wang H.G."/>
            <person name="Awazu S."/>
            <person name="Azumi K."/>
            <person name="Boore J."/>
            <person name="Branno M."/>
            <person name="Chin-Bow S."/>
            <person name="DeSantis R."/>
            <person name="Doyle S."/>
            <person name="Francino P."/>
            <person name="Keys D.N."/>
            <person name="Haga S."/>
            <person name="Hayashi H."/>
            <person name="Hino K."/>
            <person name="Imai K.S."/>
            <person name="Inaba K."/>
            <person name="Kano S."/>
            <person name="Kobayashi K."/>
            <person name="Kobayashi M."/>
            <person name="Lee B.I."/>
            <person name="Makabe K.W."/>
            <person name="Manohar C."/>
            <person name="Matassi G."/>
            <person name="Medina M."/>
            <person name="Mochizuki Y."/>
            <person name="Mount S."/>
            <person name="Morishita T."/>
            <person name="Miura S."/>
            <person name="Nakayama A."/>
            <person name="Nishizaka S."/>
            <person name="Nomoto H."/>
            <person name="Ohta F."/>
            <person name="Oishi K."/>
            <person name="Rigoutsos I."/>
            <person name="Sano M."/>
            <person name="Sasaki A."/>
            <person name="Sasakura Y."/>
            <person name="Shoguchi E."/>
            <person name="Shin-i T."/>
            <person name="Spagnuolo A."/>
            <person name="Stainier D."/>
            <person name="Suzuki M.M."/>
            <person name="Tassy O."/>
            <person name="Takatori N."/>
            <person name="Tokuoka M."/>
            <person name="Yagi K."/>
            <person name="Yoshizaki F."/>
            <person name="Wada S."/>
            <person name="Zhang C."/>
            <person name="Hyatt P.D."/>
            <person name="Larimer F."/>
            <person name="Detter C."/>
            <person name="Doggett N."/>
            <person name="Glavina T."/>
            <person name="Hawkins T."/>
            <person name="Richardson P."/>
            <person name="Lucas S."/>
            <person name="Kohara Y."/>
            <person name="Levine M."/>
            <person name="Satoh N."/>
            <person name="Rokhsar D.S."/>
        </authorList>
    </citation>
    <scope>NUCLEOTIDE SEQUENCE [LARGE SCALE GENOMIC DNA]</scope>
</reference>
<feature type="compositionally biased region" description="Basic residues" evidence="1">
    <location>
        <begin position="94"/>
        <end position="108"/>
    </location>
</feature>
<reference evidence="2" key="2">
    <citation type="submission" date="2025-08" db="UniProtKB">
        <authorList>
            <consortium name="Ensembl"/>
        </authorList>
    </citation>
    <scope>IDENTIFICATION</scope>
</reference>
<dbReference type="Proteomes" id="UP000008144">
    <property type="component" value="Unassembled WGS sequence"/>
</dbReference>
<name>H2XKC6_CIOIN</name>
<evidence type="ECO:0000313" key="2">
    <source>
        <dbReference type="Ensembl" id="ENSCINP00000030108.1"/>
    </source>
</evidence>
<dbReference type="AlphaFoldDB" id="H2XKC6"/>